<evidence type="ECO:0000313" key="9">
    <source>
        <dbReference type="EMBL" id="KZD21983.1"/>
    </source>
</evidence>
<dbReference type="AlphaFoldDB" id="A0A163Y9K2"/>
<feature type="transmembrane region" description="Helical" evidence="7">
    <location>
        <begin position="61"/>
        <end position="85"/>
    </location>
</feature>
<dbReference type="PANTHER" id="PTHR43045">
    <property type="entry name" value="SHIKIMATE TRANSPORTER"/>
    <property type="match status" value="1"/>
</dbReference>
<evidence type="ECO:0000256" key="3">
    <source>
        <dbReference type="ARBA" id="ARBA00022475"/>
    </source>
</evidence>
<sequence>MTVAEEFNTVTTADHPDDAVLRKIVWSSVIGTAVEWYDFLIYGAATALVFNKIFFAAGDPALATIAAFGTYAVGFLARPLGAAIFGHYGDRVGRKAMLAITIMVMGLGTFAIGLLPTYAQIGIAAPILLIGLRFLQGIGLGGEWGGAVLMVVENCPTHKRGFLGSMVQVGNPVGNLAAIGMFALVSQLPEEDFMSYGWRIPFLISILLVGVGLWIRMSMEETPAFRALKAKNEVAKMPIVEIFKYHRKPFFTAVGLKISEIAYASIAGVFIMSYATSKLGLSRGLVLNGAFIASFVALFSIPFFGWLSDKVGRKIMFYASCAFCAAFAFPMFWLLDTRDPTIVILTIVVAISFGQMVMFGIGAPWYSELFTAKLRYSGASLGFQVGAAISGGLSPLIAASLMTWAGATWPVSIFLIVCACITAIATSFAPEMANKELT</sequence>
<evidence type="ECO:0000256" key="7">
    <source>
        <dbReference type="SAM" id="Phobius"/>
    </source>
</evidence>
<dbReference type="CDD" id="cd17369">
    <property type="entry name" value="MFS_ShiA_like"/>
    <property type="match status" value="1"/>
</dbReference>
<comment type="caution">
    <text evidence="9">The sequence shown here is derived from an EMBL/GenBank/DDBJ whole genome shotgun (WGS) entry which is preliminary data.</text>
</comment>
<evidence type="ECO:0000256" key="1">
    <source>
        <dbReference type="ARBA" id="ARBA00004651"/>
    </source>
</evidence>
<feature type="transmembrane region" description="Helical" evidence="7">
    <location>
        <begin position="121"/>
        <end position="141"/>
    </location>
</feature>
<reference evidence="9 10" key="1">
    <citation type="submission" date="2016-03" db="EMBL/GenBank/DDBJ databases">
        <title>Microsymbionts genomes from the relict species Vavilovia formosa (Stev.) Fed.</title>
        <authorList>
            <person name="Kopat V."/>
            <person name="Chirak E."/>
            <person name="Kimeklis A."/>
            <person name="Andronov E."/>
        </authorList>
    </citation>
    <scope>NUCLEOTIDE SEQUENCE [LARGE SCALE GENOMIC DNA]</scope>
    <source>
        <strain evidence="9 10">Vaf07</strain>
    </source>
</reference>
<comment type="subcellular location">
    <subcellularLocation>
        <location evidence="1">Cell membrane</location>
        <topology evidence="1">Multi-pass membrane protein</topology>
    </subcellularLocation>
</comment>
<accession>A0A163Y9K2</accession>
<evidence type="ECO:0000256" key="2">
    <source>
        <dbReference type="ARBA" id="ARBA00022448"/>
    </source>
</evidence>
<dbReference type="Pfam" id="PF07690">
    <property type="entry name" value="MFS_1"/>
    <property type="match status" value="1"/>
</dbReference>
<feature type="transmembrane region" description="Helical" evidence="7">
    <location>
        <begin position="254"/>
        <end position="275"/>
    </location>
</feature>
<feature type="transmembrane region" description="Helical" evidence="7">
    <location>
        <begin position="315"/>
        <end position="335"/>
    </location>
</feature>
<feature type="transmembrane region" description="Helical" evidence="7">
    <location>
        <begin position="341"/>
        <end position="366"/>
    </location>
</feature>
<evidence type="ECO:0000256" key="5">
    <source>
        <dbReference type="ARBA" id="ARBA00022989"/>
    </source>
</evidence>
<keyword evidence="10" id="KW-1185">Reference proteome</keyword>
<keyword evidence="3" id="KW-1003">Cell membrane</keyword>
<feature type="transmembrane region" description="Helical" evidence="7">
    <location>
        <begin position="378"/>
        <end position="401"/>
    </location>
</feature>
<organism evidence="9 10">
    <name type="scientific">Tardiphaga robiniae</name>
    <dbReference type="NCBI Taxonomy" id="943830"/>
    <lineage>
        <taxon>Bacteria</taxon>
        <taxon>Pseudomonadati</taxon>
        <taxon>Pseudomonadota</taxon>
        <taxon>Alphaproteobacteria</taxon>
        <taxon>Hyphomicrobiales</taxon>
        <taxon>Nitrobacteraceae</taxon>
        <taxon>Tardiphaga</taxon>
    </lineage>
</organism>
<keyword evidence="4 7" id="KW-0812">Transmembrane</keyword>
<dbReference type="Proteomes" id="UP000076574">
    <property type="component" value="Unassembled WGS sequence"/>
</dbReference>
<feature type="domain" description="Major facilitator superfamily (MFS) profile" evidence="8">
    <location>
        <begin position="24"/>
        <end position="434"/>
    </location>
</feature>
<dbReference type="RefSeq" id="WP_068736152.1">
    <property type="nucleotide sequence ID" value="NZ_LVYV01000034.1"/>
</dbReference>
<evidence type="ECO:0000256" key="6">
    <source>
        <dbReference type="ARBA" id="ARBA00023136"/>
    </source>
</evidence>
<feature type="transmembrane region" description="Helical" evidence="7">
    <location>
        <begin position="36"/>
        <end position="55"/>
    </location>
</feature>
<evidence type="ECO:0000256" key="4">
    <source>
        <dbReference type="ARBA" id="ARBA00022692"/>
    </source>
</evidence>
<proteinExistence type="predicted"/>
<keyword evidence="2" id="KW-0813">Transport</keyword>
<feature type="transmembrane region" description="Helical" evidence="7">
    <location>
        <begin position="287"/>
        <end position="308"/>
    </location>
</feature>
<feature type="transmembrane region" description="Helical" evidence="7">
    <location>
        <begin position="97"/>
        <end position="115"/>
    </location>
</feature>
<dbReference type="PANTHER" id="PTHR43045:SF1">
    <property type="entry name" value="SHIKIMATE TRANSPORTER"/>
    <property type="match status" value="1"/>
</dbReference>
<dbReference type="FunFam" id="1.20.1250.20:FF:000001">
    <property type="entry name" value="Dicarboxylate MFS transporter"/>
    <property type="match status" value="1"/>
</dbReference>
<evidence type="ECO:0000313" key="10">
    <source>
        <dbReference type="Proteomes" id="UP000076574"/>
    </source>
</evidence>
<dbReference type="InterPro" id="IPR011701">
    <property type="entry name" value="MFS"/>
</dbReference>
<keyword evidence="6 7" id="KW-0472">Membrane</keyword>
<keyword evidence="5 7" id="KW-1133">Transmembrane helix</keyword>
<dbReference type="EMBL" id="LVYV01000034">
    <property type="protein sequence ID" value="KZD21983.1"/>
    <property type="molecule type" value="Genomic_DNA"/>
</dbReference>
<dbReference type="InterPro" id="IPR036259">
    <property type="entry name" value="MFS_trans_sf"/>
</dbReference>
<dbReference type="OrthoDB" id="9783227at2"/>
<name>A0A163Y9K2_9BRAD</name>
<dbReference type="GO" id="GO:0022857">
    <property type="term" value="F:transmembrane transporter activity"/>
    <property type="evidence" value="ECO:0007669"/>
    <property type="project" value="InterPro"/>
</dbReference>
<protein>
    <submittedName>
        <fullName evidence="9">MFS transporter</fullName>
    </submittedName>
</protein>
<dbReference type="SUPFAM" id="SSF103473">
    <property type="entry name" value="MFS general substrate transporter"/>
    <property type="match status" value="1"/>
</dbReference>
<gene>
    <name evidence="9" type="ORF">A4A58_12845</name>
</gene>
<dbReference type="PROSITE" id="PS50850">
    <property type="entry name" value="MFS"/>
    <property type="match status" value="1"/>
</dbReference>
<dbReference type="GO" id="GO:0005886">
    <property type="term" value="C:plasma membrane"/>
    <property type="evidence" value="ECO:0007669"/>
    <property type="project" value="UniProtKB-SubCell"/>
</dbReference>
<dbReference type="InterPro" id="IPR020846">
    <property type="entry name" value="MFS_dom"/>
</dbReference>
<feature type="transmembrane region" description="Helical" evidence="7">
    <location>
        <begin position="196"/>
        <end position="215"/>
    </location>
</feature>
<evidence type="ECO:0000259" key="8">
    <source>
        <dbReference type="PROSITE" id="PS50850"/>
    </source>
</evidence>
<feature type="transmembrane region" description="Helical" evidence="7">
    <location>
        <begin position="407"/>
        <end position="429"/>
    </location>
</feature>
<dbReference type="Gene3D" id="1.20.1250.20">
    <property type="entry name" value="MFS general substrate transporter like domains"/>
    <property type="match status" value="2"/>
</dbReference>
<dbReference type="STRING" id="943830.A4A58_12845"/>
<feature type="transmembrane region" description="Helical" evidence="7">
    <location>
        <begin position="162"/>
        <end position="184"/>
    </location>
</feature>